<dbReference type="PROSITE" id="PS50011">
    <property type="entry name" value="PROTEIN_KINASE_DOM"/>
    <property type="match status" value="1"/>
</dbReference>
<dbReference type="GO" id="GO:0005524">
    <property type="term" value="F:ATP binding"/>
    <property type="evidence" value="ECO:0007669"/>
    <property type="project" value="InterPro"/>
</dbReference>
<dbReference type="GO" id="GO:0004674">
    <property type="term" value="F:protein serine/threonine kinase activity"/>
    <property type="evidence" value="ECO:0007669"/>
    <property type="project" value="TreeGrafter"/>
</dbReference>
<dbReference type="STRING" id="695850.A0A067CCG9"/>
<dbReference type="PROSITE" id="PS00108">
    <property type="entry name" value="PROTEIN_KINASE_ST"/>
    <property type="match status" value="1"/>
</dbReference>
<protein>
    <submittedName>
        <fullName evidence="2">STE/STE20 protein kinase</fullName>
    </submittedName>
</protein>
<dbReference type="InterPro" id="IPR011009">
    <property type="entry name" value="Kinase-like_dom_sf"/>
</dbReference>
<keyword evidence="2" id="KW-0808">Transferase</keyword>
<dbReference type="InterPro" id="IPR008271">
    <property type="entry name" value="Ser/Thr_kinase_AS"/>
</dbReference>
<dbReference type="Gene3D" id="1.10.510.10">
    <property type="entry name" value="Transferase(Phosphotransferase) domain 1"/>
    <property type="match status" value="1"/>
</dbReference>
<evidence type="ECO:0000313" key="2">
    <source>
        <dbReference type="EMBL" id="KDO26880.1"/>
    </source>
</evidence>
<dbReference type="AlphaFoldDB" id="A0A067CCG9"/>
<organism evidence="2 3">
    <name type="scientific">Saprolegnia parasitica (strain CBS 223.65)</name>
    <dbReference type="NCBI Taxonomy" id="695850"/>
    <lineage>
        <taxon>Eukaryota</taxon>
        <taxon>Sar</taxon>
        <taxon>Stramenopiles</taxon>
        <taxon>Oomycota</taxon>
        <taxon>Saprolegniomycetes</taxon>
        <taxon>Saprolegniales</taxon>
        <taxon>Saprolegniaceae</taxon>
        <taxon>Saprolegnia</taxon>
    </lineage>
</organism>
<gene>
    <name evidence="2" type="ORF">SPRG_07594</name>
</gene>
<dbReference type="KEGG" id="spar:SPRG_07594"/>
<dbReference type="RefSeq" id="XP_012202271.1">
    <property type="nucleotide sequence ID" value="XM_012346881.1"/>
</dbReference>
<reference evidence="2 3" key="1">
    <citation type="journal article" date="2013" name="PLoS Genet.">
        <title>Distinctive expansion of potential virulence genes in the genome of the oomycete fish pathogen Saprolegnia parasitica.</title>
        <authorList>
            <person name="Jiang R.H."/>
            <person name="de Bruijn I."/>
            <person name="Haas B.J."/>
            <person name="Belmonte R."/>
            <person name="Lobach L."/>
            <person name="Christie J."/>
            <person name="van den Ackerveken G."/>
            <person name="Bottin A."/>
            <person name="Bulone V."/>
            <person name="Diaz-Moreno S.M."/>
            <person name="Dumas B."/>
            <person name="Fan L."/>
            <person name="Gaulin E."/>
            <person name="Govers F."/>
            <person name="Grenville-Briggs L.J."/>
            <person name="Horner N.R."/>
            <person name="Levin J.Z."/>
            <person name="Mammella M."/>
            <person name="Meijer H.J."/>
            <person name="Morris P."/>
            <person name="Nusbaum C."/>
            <person name="Oome S."/>
            <person name="Phillips A.J."/>
            <person name="van Rooyen D."/>
            <person name="Rzeszutek E."/>
            <person name="Saraiva M."/>
            <person name="Secombes C.J."/>
            <person name="Seidl M.F."/>
            <person name="Snel B."/>
            <person name="Stassen J.H."/>
            <person name="Sykes S."/>
            <person name="Tripathy S."/>
            <person name="van den Berg H."/>
            <person name="Vega-Arreguin J.C."/>
            <person name="Wawra S."/>
            <person name="Young S.K."/>
            <person name="Zeng Q."/>
            <person name="Dieguez-Uribeondo J."/>
            <person name="Russ C."/>
            <person name="Tyler B.M."/>
            <person name="van West P."/>
        </authorList>
    </citation>
    <scope>NUCLEOTIDE SEQUENCE [LARGE SCALE GENOMIC DNA]</scope>
    <source>
        <strain evidence="2 3">CBS 223.65</strain>
    </source>
</reference>
<evidence type="ECO:0000259" key="1">
    <source>
        <dbReference type="PROSITE" id="PS50011"/>
    </source>
</evidence>
<keyword evidence="3" id="KW-1185">Reference proteome</keyword>
<dbReference type="OMA" id="NCESMIS"/>
<dbReference type="SMART" id="SM00220">
    <property type="entry name" value="S_TKc"/>
    <property type="match status" value="1"/>
</dbReference>
<dbReference type="Proteomes" id="UP000030745">
    <property type="component" value="Unassembled WGS sequence"/>
</dbReference>
<dbReference type="VEuPathDB" id="FungiDB:SPRG_07594"/>
<dbReference type="InterPro" id="IPR000719">
    <property type="entry name" value="Prot_kinase_dom"/>
</dbReference>
<keyword evidence="2" id="KW-0418">Kinase</keyword>
<dbReference type="GeneID" id="24129859"/>
<dbReference type="InterPro" id="IPR051681">
    <property type="entry name" value="Ser/Thr_Kinases-Pseudokinases"/>
</dbReference>
<dbReference type="PRINTS" id="PR00109">
    <property type="entry name" value="TYRKINASE"/>
</dbReference>
<dbReference type="InterPro" id="IPR001245">
    <property type="entry name" value="Ser-Thr/Tyr_kinase_cat_dom"/>
</dbReference>
<dbReference type="EMBL" id="KK583220">
    <property type="protein sequence ID" value="KDO26880.1"/>
    <property type="molecule type" value="Genomic_DNA"/>
</dbReference>
<proteinExistence type="predicted"/>
<dbReference type="PANTHER" id="PTHR44329">
    <property type="entry name" value="SERINE/THREONINE-PROTEIN KINASE TNNI3K-RELATED"/>
    <property type="match status" value="1"/>
</dbReference>
<sequence length="197" mass="21552">MVLPYMDGGSLRAHLRTSAVPISQWRVAWVVANALLDLRTTQILHRDVKSDNIFLSVDGRVLLGDLGVAREVLDASTTLTNGVGTPYWIAPEVFTGGHYDAAADVYSFGIVLTELSTRKTPYWDAPRKGFALIDGVRAGDLRPTLALDCADWFRDLAHRCLRHDPTLRPSAGDIVSALVQHRNASITTPMVAASDAW</sequence>
<dbReference type="OrthoDB" id="77197at2759"/>
<dbReference type="Pfam" id="PF00069">
    <property type="entry name" value="Pkinase"/>
    <property type="match status" value="1"/>
</dbReference>
<dbReference type="SUPFAM" id="SSF56112">
    <property type="entry name" value="Protein kinase-like (PK-like)"/>
    <property type="match status" value="1"/>
</dbReference>
<name>A0A067CCG9_SAPPC</name>
<dbReference type="PANTHER" id="PTHR44329:SF214">
    <property type="entry name" value="PROTEIN KINASE DOMAIN-CONTAINING PROTEIN"/>
    <property type="match status" value="1"/>
</dbReference>
<accession>A0A067CCG9</accession>
<feature type="domain" description="Protein kinase" evidence="1">
    <location>
        <begin position="1"/>
        <end position="184"/>
    </location>
</feature>
<evidence type="ECO:0000313" key="3">
    <source>
        <dbReference type="Proteomes" id="UP000030745"/>
    </source>
</evidence>